<evidence type="ECO:0000313" key="1">
    <source>
        <dbReference type="EMBL" id="SFS13768.1"/>
    </source>
</evidence>
<sequence>MTHPSYVPEGLPNQFLNWRLKDGKKLPCRPDGTICDAHDTANHVDYATASAAPYDVAFALRAEDPWFFLDLDKCHEGTDWSQEAKNIVGYFPGAWIEVSQSGTGLHIMGRCDPSQLQDRRNKWDGWLEFYTQDRFIAFGPHGWSPIGGTATNKDWTRELLSFVPQREFLGELLDGRDPAYTGPENDDELIAMMLRSSSKASAFGDAATVKNLWEANVAVLAKQYPAYEESQDFDHSSADAALMSHLAF</sequence>
<accession>A0A1I6MDV0</accession>
<dbReference type="OrthoDB" id="8215052at2"/>
<evidence type="ECO:0000313" key="2">
    <source>
        <dbReference type="Proteomes" id="UP000198926"/>
    </source>
</evidence>
<proteinExistence type="predicted"/>
<dbReference type="STRING" id="1123755.SAMN05444714_1602"/>
<gene>
    <name evidence="1" type="ORF">SAMN05444714_1602</name>
</gene>
<keyword evidence="2" id="KW-1185">Reference proteome</keyword>
<protein>
    <recommendedName>
        <fullName evidence="3">Primase C terminal 1 (PriCT-1)</fullName>
    </recommendedName>
</protein>
<dbReference type="AlphaFoldDB" id="A0A1I6MDV0"/>
<name>A0A1I6MDV0_9RHOB</name>
<dbReference type="RefSeq" id="WP_090206131.1">
    <property type="nucleotide sequence ID" value="NZ_FOZM01000001.1"/>
</dbReference>
<reference evidence="1 2" key="1">
    <citation type="submission" date="2016-10" db="EMBL/GenBank/DDBJ databases">
        <authorList>
            <person name="de Groot N.N."/>
        </authorList>
    </citation>
    <scope>NUCLEOTIDE SEQUENCE [LARGE SCALE GENOMIC DNA]</scope>
    <source>
        <strain evidence="1 2">DSM 29433</strain>
    </source>
</reference>
<organism evidence="1 2">
    <name type="scientific">Yoonia litorea</name>
    <dbReference type="NCBI Taxonomy" id="1123755"/>
    <lineage>
        <taxon>Bacteria</taxon>
        <taxon>Pseudomonadati</taxon>
        <taxon>Pseudomonadota</taxon>
        <taxon>Alphaproteobacteria</taxon>
        <taxon>Rhodobacterales</taxon>
        <taxon>Paracoccaceae</taxon>
        <taxon>Yoonia</taxon>
    </lineage>
</organism>
<evidence type="ECO:0008006" key="3">
    <source>
        <dbReference type="Google" id="ProtNLM"/>
    </source>
</evidence>
<dbReference type="Proteomes" id="UP000198926">
    <property type="component" value="Unassembled WGS sequence"/>
</dbReference>
<dbReference type="EMBL" id="FOZM01000001">
    <property type="protein sequence ID" value="SFS13768.1"/>
    <property type="molecule type" value="Genomic_DNA"/>
</dbReference>